<evidence type="ECO:0000313" key="2">
    <source>
        <dbReference type="WBParaSite" id="ES5_v2.g19254.t1"/>
    </source>
</evidence>
<name>A0AC34FQ63_9BILA</name>
<evidence type="ECO:0000313" key="1">
    <source>
        <dbReference type="Proteomes" id="UP000887579"/>
    </source>
</evidence>
<organism evidence="1 2">
    <name type="scientific">Panagrolaimus sp. ES5</name>
    <dbReference type="NCBI Taxonomy" id="591445"/>
    <lineage>
        <taxon>Eukaryota</taxon>
        <taxon>Metazoa</taxon>
        <taxon>Ecdysozoa</taxon>
        <taxon>Nematoda</taxon>
        <taxon>Chromadorea</taxon>
        <taxon>Rhabditida</taxon>
        <taxon>Tylenchina</taxon>
        <taxon>Panagrolaimomorpha</taxon>
        <taxon>Panagrolaimoidea</taxon>
        <taxon>Panagrolaimidae</taxon>
        <taxon>Panagrolaimus</taxon>
    </lineage>
</organism>
<protein>
    <submittedName>
        <fullName evidence="2">Uncharacterized protein</fullName>
    </submittedName>
</protein>
<dbReference type="WBParaSite" id="ES5_v2.g19254.t1">
    <property type="protein sequence ID" value="ES5_v2.g19254.t1"/>
    <property type="gene ID" value="ES5_v2.g19254"/>
</dbReference>
<reference evidence="2" key="1">
    <citation type="submission" date="2022-11" db="UniProtKB">
        <authorList>
            <consortium name="WormBaseParasite"/>
        </authorList>
    </citation>
    <scope>IDENTIFICATION</scope>
</reference>
<accession>A0AC34FQ63</accession>
<sequence length="505" mass="53505">MFMVLILTSNIVIIIFMGFSTIFTSFVQCFKKKPNSSKKNKGQPSSQQSNDGSNNVTDIGSGGIIIGSAADGSSTGRNNGGGGNGNDGGNEKSKRQPSLRTKTAVTPLKKPNGVGGSSNGKSSGKKNSGEEIGGGGGGSDHDSGPGGEKKENLSKEEKVAKGLIVRRQADYPAMDDVISDWSDESENGKKKSAKKSVKQSIQQSQKNAGKKKKQKGAATGEKTLTIDPTQKNNDKLPEVETTVDGKFIITYPNIDGQPQQQQKQEQKNETSSSSPSKDETNHHPSLTQNPQTSITNLKDEKKPIMPNIGPLTAYGHPSTRYKSVDRDIETSSAASKESDGTETLTEKSNNDSESDSEPDPFVSQRKIRPVVVPDAYAAAPIVFKSRGDPFVFSTIQTTQTSAEKTTVIENVETFPTLISVQEPLETSILPTTTSSTTAPTTTIAPIHAVTAVKIQDISPIIVPLSSFSTSETTTLSSSTTTPTTTSPRIPIQDTAPSASSTVPLP</sequence>
<dbReference type="Proteomes" id="UP000887579">
    <property type="component" value="Unplaced"/>
</dbReference>
<proteinExistence type="predicted"/>